<dbReference type="CTD" id="108714857"/>
<keyword evidence="1" id="KW-1185">Reference proteome</keyword>
<dbReference type="PaxDb" id="8355-A0A1L8HYK9"/>
<sequence>MENTILSLQLGKNALNLLPCMYLRDVQNKTIFTSLLILMVTDALVTGFLMFLWLTGWPLSLGLEMVALRFLYFQNETYRCVSLLVTMLAFGEEWSRARFRKCADSGAAEQAFSLQCNLLSLTCWLIAISNVYPVASTISVLPNTCNDWNYRCLFTFLSDFETSNKLLPCIGGVLSITLLYGTLQKTDPAVPGLKLSIRRKPSSFMISVLSGTFAALFFWILPPFLAVSSWSALALEVCYSILRTQNPDSLSTVNINEGYNQPATTMEKHYT</sequence>
<evidence type="ECO:0000313" key="2">
    <source>
        <dbReference type="RefSeq" id="XP_041420767.1"/>
    </source>
</evidence>
<dbReference type="RefSeq" id="XP_041420767.1">
    <property type="nucleotide sequence ID" value="XM_041564833.1"/>
</dbReference>
<proteinExistence type="predicted"/>
<protein>
    <submittedName>
        <fullName evidence="2">Uncharacterized protein XB22041731.L</fullName>
    </submittedName>
</protein>
<dbReference type="AlphaFoldDB" id="A0A1L8HYK9"/>
<name>A0A1L8HYK9_XENLA</name>
<dbReference type="OrthoDB" id="9902019at2759"/>
<dbReference type="KEGG" id="xla:108714857"/>
<reference evidence="2" key="1">
    <citation type="submission" date="2025-08" db="UniProtKB">
        <authorList>
            <consortium name="RefSeq"/>
        </authorList>
    </citation>
    <scope>IDENTIFICATION</scope>
    <source>
        <strain evidence="2">J_2021</strain>
        <tissue evidence="2">Erythrocytes</tissue>
    </source>
</reference>
<organism evidence="1 2">
    <name type="scientific">Xenopus laevis</name>
    <name type="common">African clawed frog</name>
    <dbReference type="NCBI Taxonomy" id="8355"/>
    <lineage>
        <taxon>Eukaryota</taxon>
        <taxon>Metazoa</taxon>
        <taxon>Chordata</taxon>
        <taxon>Craniata</taxon>
        <taxon>Vertebrata</taxon>
        <taxon>Euteleostomi</taxon>
        <taxon>Amphibia</taxon>
        <taxon>Batrachia</taxon>
        <taxon>Anura</taxon>
        <taxon>Pipoidea</taxon>
        <taxon>Pipidae</taxon>
        <taxon>Xenopodinae</taxon>
        <taxon>Xenopus</taxon>
        <taxon>Xenopus</taxon>
    </lineage>
</organism>
<dbReference type="Proteomes" id="UP000186698">
    <property type="component" value="Chromosome 1L"/>
</dbReference>
<dbReference type="GeneID" id="108714857"/>
<gene>
    <name evidence="2" type="primary">XB22041731.L</name>
</gene>
<accession>A0A1L8HYK9</accession>
<evidence type="ECO:0000313" key="1">
    <source>
        <dbReference type="Proteomes" id="UP000186698"/>
    </source>
</evidence>